<dbReference type="EMBL" id="PVWO01000219">
    <property type="protein sequence ID" value="PSB54984.1"/>
    <property type="molecule type" value="Genomic_DNA"/>
</dbReference>
<dbReference type="InterPro" id="IPR051957">
    <property type="entry name" value="CRISP-LCCL_domain"/>
</dbReference>
<dbReference type="SMART" id="SM00603">
    <property type="entry name" value="LCCL"/>
    <property type="match status" value="2"/>
</dbReference>
<dbReference type="PROSITE" id="PS50820">
    <property type="entry name" value="LCCL"/>
    <property type="match status" value="2"/>
</dbReference>
<dbReference type="SUPFAM" id="SSF69848">
    <property type="entry name" value="LCCL domain"/>
    <property type="match status" value="2"/>
</dbReference>
<comment type="caution">
    <text evidence="2">The sequence shown here is derived from an EMBL/GenBank/DDBJ whole genome shotgun (WGS) entry which is preliminary data.</text>
</comment>
<reference evidence="2 3" key="1">
    <citation type="submission" date="2018-03" db="EMBL/GenBank/DDBJ databases">
        <title>The ancient ancestry and fast evolution of plastids.</title>
        <authorList>
            <person name="Moore K.R."/>
            <person name="Magnabosco C."/>
            <person name="Momper L."/>
            <person name="Gold D.A."/>
            <person name="Bosak T."/>
            <person name="Fournier G.P."/>
        </authorList>
    </citation>
    <scope>NUCLEOTIDE SEQUENCE [LARGE SCALE GENOMIC DNA]</scope>
    <source>
        <strain evidence="2 3">CCALA 037</strain>
    </source>
</reference>
<protein>
    <recommendedName>
        <fullName evidence="1">LCCL domain-containing protein</fullName>
    </recommendedName>
</protein>
<name>A0A2T1GC77_9CYAN</name>
<dbReference type="InterPro" id="IPR004043">
    <property type="entry name" value="LCCL"/>
</dbReference>
<organism evidence="2 3">
    <name type="scientific">Chamaesiphon polymorphus CCALA 037</name>
    <dbReference type="NCBI Taxonomy" id="2107692"/>
    <lineage>
        <taxon>Bacteria</taxon>
        <taxon>Bacillati</taxon>
        <taxon>Cyanobacteriota</taxon>
        <taxon>Cyanophyceae</taxon>
        <taxon>Gomontiellales</taxon>
        <taxon>Chamaesiphonaceae</taxon>
        <taxon>Chamaesiphon</taxon>
    </lineage>
</organism>
<dbReference type="PANTHER" id="PTHR31331:SF1">
    <property type="entry name" value="CYSTEINE RICH SECRETORY PROTEIN LCCL DOMAIN CONTAINING 2"/>
    <property type="match status" value="1"/>
</dbReference>
<dbReference type="PANTHER" id="PTHR31331">
    <property type="entry name" value="LCCL DOMAIN PROTEIN (AFU_ORTHOLOGUE AFUA_5G08630)"/>
    <property type="match status" value="1"/>
</dbReference>
<sequence>MKVQKISTCVVLALVSVLYSINVIAQERKITWGTSASSLGSKLDQTFRLNCPPNGSIGSIWGTDIYTSDSSICTAAAHSGLITARDGGRVRIRIRPGAEFYNGTTRNGITTNGYGSYQSSFIFLGSDGSPVFKELPIRLIQWGDSASGVAARLDQDFTFNCPPNGSIGSIWGTDIYTTDSSICTAAAHSGLITARDGGRVTIRIRPGEEFYNGTTRNGIKTNGYGRYNSSFIFLGK</sequence>
<dbReference type="Pfam" id="PF03815">
    <property type="entry name" value="LCCL"/>
    <property type="match status" value="2"/>
</dbReference>
<evidence type="ECO:0000313" key="2">
    <source>
        <dbReference type="EMBL" id="PSB54984.1"/>
    </source>
</evidence>
<dbReference type="Gene3D" id="2.170.130.20">
    <property type="entry name" value="LCCL-like domain"/>
    <property type="match status" value="2"/>
</dbReference>
<dbReference type="RefSeq" id="WP_106307024.1">
    <property type="nucleotide sequence ID" value="NZ_PVWO01000219.1"/>
</dbReference>
<feature type="domain" description="LCCL" evidence="1">
    <location>
        <begin position="169"/>
        <end position="231"/>
    </location>
</feature>
<keyword evidence="3" id="KW-1185">Reference proteome</keyword>
<dbReference type="Proteomes" id="UP000238937">
    <property type="component" value="Unassembled WGS sequence"/>
</dbReference>
<proteinExistence type="predicted"/>
<dbReference type="OrthoDB" id="9814546at2"/>
<feature type="domain" description="LCCL" evidence="1">
    <location>
        <begin position="59"/>
        <end position="121"/>
    </location>
</feature>
<evidence type="ECO:0000313" key="3">
    <source>
        <dbReference type="Proteomes" id="UP000238937"/>
    </source>
</evidence>
<dbReference type="AlphaFoldDB" id="A0A2T1GC77"/>
<gene>
    <name evidence="2" type="ORF">C7B77_16470</name>
</gene>
<dbReference type="InterPro" id="IPR036609">
    <property type="entry name" value="LCCL_sf"/>
</dbReference>
<evidence type="ECO:0000259" key="1">
    <source>
        <dbReference type="PROSITE" id="PS50820"/>
    </source>
</evidence>
<accession>A0A2T1GC77</accession>